<organism evidence="7 8">
    <name type="scientific">Globisporangium ultimum (strain ATCC 200006 / CBS 805.95 / DAOM BR144)</name>
    <name type="common">Pythium ultimum</name>
    <dbReference type="NCBI Taxonomy" id="431595"/>
    <lineage>
        <taxon>Eukaryota</taxon>
        <taxon>Sar</taxon>
        <taxon>Stramenopiles</taxon>
        <taxon>Oomycota</taxon>
        <taxon>Peronosporomycetes</taxon>
        <taxon>Pythiales</taxon>
        <taxon>Pythiaceae</taxon>
        <taxon>Globisporangium</taxon>
    </lineage>
</organism>
<reference evidence="8" key="1">
    <citation type="journal article" date="2010" name="Genome Biol.">
        <title>Genome sequence of the necrotrophic plant pathogen Pythium ultimum reveals original pathogenicity mechanisms and effector repertoire.</title>
        <authorList>
            <person name="Levesque C.A."/>
            <person name="Brouwer H."/>
            <person name="Cano L."/>
            <person name="Hamilton J.P."/>
            <person name="Holt C."/>
            <person name="Huitema E."/>
            <person name="Raffaele S."/>
            <person name="Robideau G.P."/>
            <person name="Thines M."/>
            <person name="Win J."/>
            <person name="Zerillo M.M."/>
            <person name="Beakes G.W."/>
            <person name="Boore J.L."/>
            <person name="Busam D."/>
            <person name="Dumas B."/>
            <person name="Ferriera S."/>
            <person name="Fuerstenberg S.I."/>
            <person name="Gachon C.M."/>
            <person name="Gaulin E."/>
            <person name="Govers F."/>
            <person name="Grenville-Briggs L."/>
            <person name="Horner N."/>
            <person name="Hostetler J."/>
            <person name="Jiang R.H."/>
            <person name="Johnson J."/>
            <person name="Krajaejun T."/>
            <person name="Lin H."/>
            <person name="Meijer H.J."/>
            <person name="Moore B."/>
            <person name="Morris P."/>
            <person name="Phuntmart V."/>
            <person name="Puiu D."/>
            <person name="Shetty J."/>
            <person name="Stajich J.E."/>
            <person name="Tripathy S."/>
            <person name="Wawra S."/>
            <person name="van West P."/>
            <person name="Whitty B.R."/>
            <person name="Coutinho P.M."/>
            <person name="Henrissat B."/>
            <person name="Martin F."/>
            <person name="Thomas P.D."/>
            <person name="Tyler B.M."/>
            <person name="De Vries R.P."/>
            <person name="Kamoun S."/>
            <person name="Yandell M."/>
            <person name="Tisserat N."/>
            <person name="Buell C.R."/>
        </authorList>
    </citation>
    <scope>NUCLEOTIDE SEQUENCE</scope>
    <source>
        <strain evidence="8">DAOM:BR144</strain>
    </source>
</reference>
<dbReference type="VEuPathDB" id="FungiDB:PYU1_G014524"/>
<dbReference type="VEuPathDB" id="FungiDB:PYU1_G014517"/>
<dbReference type="EnsemblProtists" id="PYU1_T014555">
    <property type="protein sequence ID" value="PYU1_T014555"/>
    <property type="gene ID" value="PYU1_G014524"/>
</dbReference>
<evidence type="ECO:0000313" key="7">
    <source>
        <dbReference type="EnsemblProtists" id="PYU1_T014548"/>
    </source>
</evidence>
<name>K3XBE9_GLOUD</name>
<dbReference type="PRINTS" id="PR00792">
    <property type="entry name" value="PEPSIN"/>
</dbReference>
<comment type="similarity">
    <text evidence="1">Belongs to the peptidase A1 family.</text>
</comment>
<accession>K3XBE9</accession>
<dbReference type="InterPro" id="IPR021109">
    <property type="entry name" value="Peptidase_aspartic_dom_sf"/>
</dbReference>
<keyword evidence="2" id="KW-0645">Protease</keyword>
<reference evidence="7" key="3">
    <citation type="submission" date="2015-02" db="UniProtKB">
        <authorList>
            <consortium name="EnsemblProtists"/>
        </authorList>
    </citation>
    <scope>IDENTIFICATION</scope>
    <source>
        <strain evidence="7">DAOM BR144</strain>
    </source>
</reference>
<dbReference type="PROSITE" id="PS51767">
    <property type="entry name" value="PEPTIDASE_A1"/>
    <property type="match status" value="1"/>
</dbReference>
<dbReference type="Pfam" id="PF00026">
    <property type="entry name" value="Asp"/>
    <property type="match status" value="1"/>
</dbReference>
<dbReference type="EnsemblProtists" id="PYU1_T014548">
    <property type="protein sequence ID" value="PYU1_T014548"/>
    <property type="gene ID" value="PYU1_G014517"/>
</dbReference>
<dbReference type="FunCoup" id="K3XBE9">
    <property type="interactions" value="12"/>
</dbReference>
<dbReference type="GO" id="GO:0006508">
    <property type="term" value="P:proteolysis"/>
    <property type="evidence" value="ECO:0007669"/>
    <property type="project" value="UniProtKB-KW"/>
</dbReference>
<accession>T1NX94</accession>
<sequence>MRAPSFLLSLLASLAATIVHQSLASPTSPWFLSRHASVLDQDNRDPVDETPFFLRAAIAAAANDNGAAETSGRTVILLRYEISVKNPVYVGDISLGTPAQTLTMTFLSMATSVLVPDFRASPTHHYYNHTKSSTYIANGTKFDMPFFLRGYVSQDVMRIGDIELANQPFIEVTVFNNFPAYPSEKYDGFFGLGFDAKTGIKLPLHALVDSGVLDEPVFAFNLAKNSGGSEIMFGGANKDHYSGPITYASVIRINSWTIKLDDVLVTGKRMTKHRRAIIEPGTQLIYAPGDEVDALASLVGATRVGLFYEISCAAPGPEIVFAIGGTHFTLTKDEYTLQPEDGSDKCRWAINSMSFTGNTWWLGQVFIEKYYAVFNYGDGTAGSRRIGFALRK</sequence>
<dbReference type="InterPro" id="IPR033121">
    <property type="entry name" value="PEPTIDASE_A1"/>
</dbReference>
<dbReference type="EMBL" id="GL376574">
    <property type="status" value="NOT_ANNOTATED_CDS"/>
    <property type="molecule type" value="Genomic_DNA"/>
</dbReference>
<dbReference type="Gene3D" id="2.40.70.10">
    <property type="entry name" value="Acid Proteases"/>
    <property type="match status" value="2"/>
</dbReference>
<feature type="disulfide bond" evidence="4">
    <location>
        <begin position="312"/>
        <end position="346"/>
    </location>
</feature>
<evidence type="ECO:0000256" key="1">
    <source>
        <dbReference type="ARBA" id="ARBA00007447"/>
    </source>
</evidence>
<evidence type="ECO:0000313" key="8">
    <source>
        <dbReference type="Proteomes" id="UP000019132"/>
    </source>
</evidence>
<dbReference type="InterPro" id="IPR001461">
    <property type="entry name" value="Aspartic_peptidase_A1"/>
</dbReference>
<keyword evidence="3" id="KW-0378">Hydrolase</keyword>
<feature type="domain" description="Peptidase A1" evidence="6">
    <location>
        <begin position="89"/>
        <end position="389"/>
    </location>
</feature>
<dbReference type="PANTHER" id="PTHR47966:SF51">
    <property type="entry name" value="BETA-SITE APP-CLEAVING ENZYME, ISOFORM A-RELATED"/>
    <property type="match status" value="1"/>
</dbReference>
<dbReference type="eggNOG" id="KOG1339">
    <property type="taxonomic scope" value="Eukaryota"/>
</dbReference>
<dbReference type="Proteomes" id="UP000019132">
    <property type="component" value="Unassembled WGS sequence"/>
</dbReference>
<keyword evidence="4" id="KW-1015">Disulfide bond</keyword>
<evidence type="ECO:0000256" key="4">
    <source>
        <dbReference type="PIRSR" id="PIRSR601461-2"/>
    </source>
</evidence>
<keyword evidence="3" id="KW-0064">Aspartyl protease</keyword>
<proteinExistence type="inferred from homology"/>
<dbReference type="HOGENOM" id="CLU_013253_3_2_1"/>
<evidence type="ECO:0000259" key="6">
    <source>
        <dbReference type="PROSITE" id="PS51767"/>
    </source>
</evidence>
<keyword evidence="8" id="KW-1185">Reference proteome</keyword>
<feature type="signal peptide" evidence="5">
    <location>
        <begin position="1"/>
        <end position="24"/>
    </location>
</feature>
<dbReference type="SUPFAM" id="SSF50630">
    <property type="entry name" value="Acid proteases"/>
    <property type="match status" value="1"/>
</dbReference>
<dbReference type="AlphaFoldDB" id="K3XBE9"/>
<protein>
    <recommendedName>
        <fullName evidence="6">Peptidase A1 domain-containing protein</fullName>
    </recommendedName>
</protein>
<dbReference type="GO" id="GO:0004190">
    <property type="term" value="F:aspartic-type endopeptidase activity"/>
    <property type="evidence" value="ECO:0007669"/>
    <property type="project" value="UniProtKB-KW"/>
</dbReference>
<reference evidence="8" key="2">
    <citation type="submission" date="2010-04" db="EMBL/GenBank/DDBJ databases">
        <authorList>
            <person name="Buell R."/>
            <person name="Hamilton J."/>
            <person name="Hostetler J."/>
        </authorList>
    </citation>
    <scope>NUCLEOTIDE SEQUENCE [LARGE SCALE GENOMIC DNA]</scope>
    <source>
        <strain evidence="8">DAOM:BR144</strain>
    </source>
</reference>
<evidence type="ECO:0000256" key="5">
    <source>
        <dbReference type="SAM" id="SignalP"/>
    </source>
</evidence>
<dbReference type="STRING" id="431595.K3XBE9"/>
<keyword evidence="5" id="KW-0732">Signal</keyword>
<feature type="chain" id="PRO_5009701770" description="Peptidase A1 domain-containing protein" evidence="5">
    <location>
        <begin position="25"/>
        <end position="392"/>
    </location>
</feature>
<dbReference type="InParanoid" id="K3XBE9"/>
<dbReference type="PANTHER" id="PTHR47966">
    <property type="entry name" value="BETA-SITE APP-CLEAVING ENZYME, ISOFORM A-RELATED"/>
    <property type="match status" value="1"/>
</dbReference>
<evidence type="ECO:0000256" key="3">
    <source>
        <dbReference type="ARBA" id="ARBA00022750"/>
    </source>
</evidence>
<evidence type="ECO:0000256" key="2">
    <source>
        <dbReference type="ARBA" id="ARBA00022670"/>
    </source>
</evidence>